<dbReference type="EMBL" id="LVZK01000003">
    <property type="protein sequence ID" value="OAP85352.1"/>
    <property type="molecule type" value="Genomic_DNA"/>
</dbReference>
<evidence type="ECO:0000313" key="3">
    <source>
        <dbReference type="Proteomes" id="UP000078368"/>
    </source>
</evidence>
<feature type="transmembrane region" description="Helical" evidence="1">
    <location>
        <begin position="60"/>
        <end position="83"/>
    </location>
</feature>
<comment type="caution">
    <text evidence="2">The sequence shown here is derived from an EMBL/GenBank/DDBJ whole genome shotgun (WGS) entry which is preliminary data.</text>
</comment>
<keyword evidence="3" id="KW-1185">Reference proteome</keyword>
<keyword evidence="1" id="KW-0472">Membrane</keyword>
<reference evidence="2 3" key="1">
    <citation type="submission" date="2016-04" db="EMBL/GenBank/DDBJ databases">
        <title>Peptidophaga gingivicola gen. nov., sp. nov., isolated from human subgingival plaque.</title>
        <authorList>
            <person name="Beall C.J."/>
            <person name="Mokrzan E.M."/>
            <person name="Griffen A.L."/>
            <person name="Leys E.J."/>
        </authorList>
    </citation>
    <scope>NUCLEOTIDE SEQUENCE [LARGE SCALE GENOMIC DNA]</scope>
    <source>
        <strain evidence="2 3">BA112</strain>
    </source>
</reference>
<protein>
    <submittedName>
        <fullName evidence="2">Uncharacterized protein</fullName>
    </submittedName>
</protein>
<sequence length="101" mass="11059">MIVLTVTAFWRRRRVRDVVFEPKRFRRRVVLYILSAAETDDVNAHPSFLMRMGVSSGTNASLVDLAALVGAVMLLVTPMVSLADGPGTLGARRACTRDAPT</sequence>
<evidence type="ECO:0000313" key="2">
    <source>
        <dbReference type="EMBL" id="OAP85352.1"/>
    </source>
</evidence>
<keyword evidence="1" id="KW-1133">Transmembrane helix</keyword>
<proteinExistence type="predicted"/>
<dbReference type="AlphaFoldDB" id="A0A179B0Y2"/>
<organism evidence="2 3">
    <name type="scientific">Peptidiphaga gingivicola</name>
    <dbReference type="NCBI Taxonomy" id="2741497"/>
    <lineage>
        <taxon>Bacteria</taxon>
        <taxon>Bacillati</taxon>
        <taxon>Actinomycetota</taxon>
        <taxon>Actinomycetes</taxon>
        <taxon>Actinomycetales</taxon>
        <taxon>Actinomycetaceae</taxon>
        <taxon>Peptidiphaga</taxon>
    </lineage>
</organism>
<dbReference type="STRING" id="1823756.A4H34_09645"/>
<dbReference type="Proteomes" id="UP000078368">
    <property type="component" value="Unassembled WGS sequence"/>
</dbReference>
<accession>A0A179B0Y2</accession>
<name>A0A179B0Y2_9ACTO</name>
<keyword evidence="1" id="KW-0812">Transmembrane</keyword>
<evidence type="ECO:0000256" key="1">
    <source>
        <dbReference type="SAM" id="Phobius"/>
    </source>
</evidence>
<gene>
    <name evidence="2" type="ORF">A4H34_09645</name>
</gene>